<proteinExistence type="predicted"/>
<gene>
    <name evidence="1" type="ORF">HCU74_04555</name>
</gene>
<name>A0ABX1GC23_9GAMM</name>
<evidence type="ECO:0000313" key="1">
    <source>
        <dbReference type="EMBL" id="NKI16690.1"/>
    </source>
</evidence>
<reference evidence="1 2" key="1">
    <citation type="submission" date="2020-04" db="EMBL/GenBank/DDBJ databases">
        <authorList>
            <person name="Yoon J."/>
        </authorList>
    </citation>
    <scope>NUCLEOTIDE SEQUENCE [LARGE SCALE GENOMIC DNA]</scope>
    <source>
        <strain evidence="1 2">KMU-166</strain>
    </source>
</reference>
<dbReference type="RefSeq" id="WP_168449248.1">
    <property type="nucleotide sequence ID" value="NZ_JAAWWK010000002.1"/>
</dbReference>
<dbReference type="EMBL" id="JAAWWK010000002">
    <property type="protein sequence ID" value="NKI16690.1"/>
    <property type="molecule type" value="Genomic_DNA"/>
</dbReference>
<dbReference type="Proteomes" id="UP000765845">
    <property type="component" value="Unassembled WGS sequence"/>
</dbReference>
<protein>
    <submittedName>
        <fullName evidence="1">Uncharacterized protein</fullName>
    </submittedName>
</protein>
<accession>A0ABX1GC23</accession>
<keyword evidence="2" id="KW-1185">Reference proteome</keyword>
<organism evidence="1 2">
    <name type="scientific">Spongiibacter thalassae</name>
    <dbReference type="NCBI Taxonomy" id="2721624"/>
    <lineage>
        <taxon>Bacteria</taxon>
        <taxon>Pseudomonadati</taxon>
        <taxon>Pseudomonadota</taxon>
        <taxon>Gammaproteobacteria</taxon>
        <taxon>Cellvibrionales</taxon>
        <taxon>Spongiibacteraceae</taxon>
        <taxon>Spongiibacter</taxon>
    </lineage>
</organism>
<evidence type="ECO:0000313" key="2">
    <source>
        <dbReference type="Proteomes" id="UP000765845"/>
    </source>
</evidence>
<sequence length="149" mass="16825">MISALFNHVLARYGPLRHEWPVRYWPLTLLTLCVPGCRRRWRRALDEHRGWQQLAERSGVGDFEVSEALMARLKRIPDSEVQVPATAPVRTVVQWWPQAGAVVAAIVCGLLLGMNAELSLYSEYSENSLAYLDVAGTAEFSNWISGEEQ</sequence>
<comment type="caution">
    <text evidence="1">The sequence shown here is derived from an EMBL/GenBank/DDBJ whole genome shotgun (WGS) entry which is preliminary data.</text>
</comment>